<dbReference type="Proteomes" id="UP000297245">
    <property type="component" value="Unassembled WGS sequence"/>
</dbReference>
<name>A0A4S8KR60_DENBC</name>
<proteinExistence type="predicted"/>
<dbReference type="OrthoDB" id="3056461at2759"/>
<reference evidence="1 2" key="1">
    <citation type="journal article" date="2019" name="Nat. Ecol. Evol.">
        <title>Megaphylogeny resolves global patterns of mushroom evolution.</title>
        <authorList>
            <person name="Varga T."/>
            <person name="Krizsan K."/>
            <person name="Foldi C."/>
            <person name="Dima B."/>
            <person name="Sanchez-Garcia M."/>
            <person name="Sanchez-Ramirez S."/>
            <person name="Szollosi G.J."/>
            <person name="Szarkandi J.G."/>
            <person name="Papp V."/>
            <person name="Albert L."/>
            <person name="Andreopoulos W."/>
            <person name="Angelini C."/>
            <person name="Antonin V."/>
            <person name="Barry K.W."/>
            <person name="Bougher N.L."/>
            <person name="Buchanan P."/>
            <person name="Buyck B."/>
            <person name="Bense V."/>
            <person name="Catcheside P."/>
            <person name="Chovatia M."/>
            <person name="Cooper J."/>
            <person name="Damon W."/>
            <person name="Desjardin D."/>
            <person name="Finy P."/>
            <person name="Geml J."/>
            <person name="Haridas S."/>
            <person name="Hughes K."/>
            <person name="Justo A."/>
            <person name="Karasinski D."/>
            <person name="Kautmanova I."/>
            <person name="Kiss B."/>
            <person name="Kocsube S."/>
            <person name="Kotiranta H."/>
            <person name="LaButti K.M."/>
            <person name="Lechner B.E."/>
            <person name="Liimatainen K."/>
            <person name="Lipzen A."/>
            <person name="Lukacs Z."/>
            <person name="Mihaltcheva S."/>
            <person name="Morgado L.N."/>
            <person name="Niskanen T."/>
            <person name="Noordeloos M.E."/>
            <person name="Ohm R.A."/>
            <person name="Ortiz-Santana B."/>
            <person name="Ovrebo C."/>
            <person name="Racz N."/>
            <person name="Riley R."/>
            <person name="Savchenko A."/>
            <person name="Shiryaev A."/>
            <person name="Soop K."/>
            <person name="Spirin V."/>
            <person name="Szebenyi C."/>
            <person name="Tomsovsky M."/>
            <person name="Tulloss R.E."/>
            <person name="Uehling J."/>
            <person name="Grigoriev I.V."/>
            <person name="Vagvolgyi C."/>
            <person name="Papp T."/>
            <person name="Martin F.M."/>
            <person name="Miettinen O."/>
            <person name="Hibbett D.S."/>
            <person name="Nagy L.G."/>
        </authorList>
    </citation>
    <scope>NUCLEOTIDE SEQUENCE [LARGE SCALE GENOMIC DNA]</scope>
    <source>
        <strain evidence="1 2">CBS 962.96</strain>
    </source>
</reference>
<evidence type="ECO:0000313" key="2">
    <source>
        <dbReference type="Proteomes" id="UP000297245"/>
    </source>
</evidence>
<gene>
    <name evidence="1" type="ORF">K435DRAFT_700601</name>
</gene>
<keyword evidence="2" id="KW-1185">Reference proteome</keyword>
<dbReference type="AlphaFoldDB" id="A0A4S8KR60"/>
<accession>A0A4S8KR60</accession>
<organism evidence="1 2">
    <name type="scientific">Dendrothele bispora (strain CBS 962.96)</name>
    <dbReference type="NCBI Taxonomy" id="1314807"/>
    <lineage>
        <taxon>Eukaryota</taxon>
        <taxon>Fungi</taxon>
        <taxon>Dikarya</taxon>
        <taxon>Basidiomycota</taxon>
        <taxon>Agaricomycotina</taxon>
        <taxon>Agaricomycetes</taxon>
        <taxon>Agaricomycetidae</taxon>
        <taxon>Agaricales</taxon>
        <taxon>Agaricales incertae sedis</taxon>
        <taxon>Dendrothele</taxon>
    </lineage>
</organism>
<dbReference type="EMBL" id="ML180243">
    <property type="protein sequence ID" value="THU78199.1"/>
    <property type="molecule type" value="Genomic_DNA"/>
</dbReference>
<protein>
    <submittedName>
        <fullName evidence="1">Uncharacterized protein</fullName>
    </submittedName>
</protein>
<sequence length="155" mass="18368">MCLLPFTPVWSLRKDIPTLRSNIAKNLSRVDDLTLEMVIATLAQHHFHKWMPDFSSTPRTMYNIVHQAIAIETFRYATAHHAYSFMGPISLEHANNSQLLIELYDNYFWSYWREKFELETRRPGANGSKTEYTNASKRRSAVCDFFFRYFFLFLP</sequence>
<evidence type="ECO:0000313" key="1">
    <source>
        <dbReference type="EMBL" id="THU78199.1"/>
    </source>
</evidence>